<name>K6YSJ4_9ALTE</name>
<proteinExistence type="predicted"/>
<dbReference type="PANTHER" id="PTHR19308">
    <property type="entry name" value="PHOSPHATIDYLCHOLINE TRANSFER PROTEIN"/>
    <property type="match status" value="1"/>
</dbReference>
<feature type="chain" id="PRO_5003900319" description="START domain-containing protein" evidence="1">
    <location>
        <begin position="27"/>
        <end position="213"/>
    </location>
</feature>
<evidence type="ECO:0000259" key="2">
    <source>
        <dbReference type="PROSITE" id="PS50848"/>
    </source>
</evidence>
<dbReference type="Pfam" id="PF01852">
    <property type="entry name" value="START"/>
    <property type="match status" value="1"/>
</dbReference>
<evidence type="ECO:0000313" key="4">
    <source>
        <dbReference type="Proteomes" id="UP000006327"/>
    </source>
</evidence>
<keyword evidence="4" id="KW-1185">Reference proteome</keyword>
<dbReference type="OrthoDB" id="5734556at2"/>
<dbReference type="PIRSF" id="PIRSF039033">
    <property type="entry name" value="START_dom"/>
    <property type="match status" value="1"/>
</dbReference>
<keyword evidence="1" id="KW-0732">Signal</keyword>
<dbReference type="Gene3D" id="3.30.530.20">
    <property type="match status" value="1"/>
</dbReference>
<evidence type="ECO:0000256" key="1">
    <source>
        <dbReference type="SAM" id="SignalP"/>
    </source>
</evidence>
<comment type="caution">
    <text evidence="3">The sequence shown here is derived from an EMBL/GenBank/DDBJ whole genome shotgun (WGS) entry which is preliminary data.</text>
</comment>
<reference evidence="3 4" key="1">
    <citation type="journal article" date="2017" name="Antonie Van Leeuwenhoek">
        <title>Rhizobium rhizosphaerae sp. nov., a novel species isolated from rice rhizosphere.</title>
        <authorList>
            <person name="Zhao J.J."/>
            <person name="Zhang J."/>
            <person name="Zhang R.J."/>
            <person name="Zhang C.W."/>
            <person name="Yin H.Q."/>
            <person name="Zhang X.X."/>
        </authorList>
    </citation>
    <scope>NUCLEOTIDE SEQUENCE [LARGE SCALE GENOMIC DNA]</scope>
    <source>
        <strain evidence="3 4">BSs20135</strain>
    </source>
</reference>
<dbReference type="RefSeq" id="WP_007620750.1">
    <property type="nucleotide sequence ID" value="NZ_BAEO01000035.1"/>
</dbReference>
<feature type="signal peptide" evidence="1">
    <location>
        <begin position="1"/>
        <end position="26"/>
    </location>
</feature>
<accession>K6YSJ4</accession>
<evidence type="ECO:0000313" key="3">
    <source>
        <dbReference type="EMBL" id="GAC19663.1"/>
    </source>
</evidence>
<dbReference type="InterPro" id="IPR002913">
    <property type="entry name" value="START_lipid-bd_dom"/>
</dbReference>
<dbReference type="InterPro" id="IPR051213">
    <property type="entry name" value="START_lipid_transfer"/>
</dbReference>
<organism evidence="3 4">
    <name type="scientific">Paraglaciecola arctica BSs20135</name>
    <dbReference type="NCBI Taxonomy" id="493475"/>
    <lineage>
        <taxon>Bacteria</taxon>
        <taxon>Pseudomonadati</taxon>
        <taxon>Pseudomonadota</taxon>
        <taxon>Gammaproteobacteria</taxon>
        <taxon>Alteromonadales</taxon>
        <taxon>Alteromonadaceae</taxon>
        <taxon>Paraglaciecola</taxon>
    </lineage>
</organism>
<dbReference type="eggNOG" id="ENOG503302V">
    <property type="taxonomic scope" value="Bacteria"/>
</dbReference>
<dbReference type="InterPro" id="IPR023393">
    <property type="entry name" value="START-like_dom_sf"/>
</dbReference>
<dbReference type="PANTHER" id="PTHR19308:SF14">
    <property type="entry name" value="START DOMAIN-CONTAINING PROTEIN"/>
    <property type="match status" value="1"/>
</dbReference>
<dbReference type="STRING" id="493475.GARC_2698"/>
<gene>
    <name evidence="3" type="ORF">GARC_2698</name>
</gene>
<dbReference type="SUPFAM" id="SSF55961">
    <property type="entry name" value="Bet v1-like"/>
    <property type="match status" value="1"/>
</dbReference>
<dbReference type="AlphaFoldDB" id="K6YSJ4"/>
<protein>
    <recommendedName>
        <fullName evidence="2">START domain-containing protein</fullName>
    </recommendedName>
</protein>
<dbReference type="PROSITE" id="PS50848">
    <property type="entry name" value="START"/>
    <property type="match status" value="1"/>
</dbReference>
<dbReference type="Proteomes" id="UP000006327">
    <property type="component" value="Unassembled WGS sequence"/>
</dbReference>
<dbReference type="GO" id="GO:0005737">
    <property type="term" value="C:cytoplasm"/>
    <property type="evidence" value="ECO:0007669"/>
    <property type="project" value="UniProtKB-ARBA"/>
</dbReference>
<feature type="domain" description="START" evidence="2">
    <location>
        <begin position="29"/>
        <end position="199"/>
    </location>
</feature>
<sequence length="213" mass="23951">MQCKAIKTAIYFLVLSVLLNSTNSWAQEWKLEKQKNNVSIYSKQTDSGYKEVLVKTIVEANPHALIALLDDAAFSSQWIHNCIEVKILEEISPTERLVHGFFAAPWPVKDRDMVTFSSTTSTDNSVQIVISDKGDTKPQHPKYVRMQNMHGLWEANALENGKSEITYTGGGNPGGNLPTFIANSELISTMFKTFQNLNKVILLDQYQPIKITE</sequence>
<dbReference type="EMBL" id="BAEO01000035">
    <property type="protein sequence ID" value="GAC19663.1"/>
    <property type="molecule type" value="Genomic_DNA"/>
</dbReference>
<dbReference type="InterPro" id="IPR028347">
    <property type="entry name" value="START_dom_prot"/>
</dbReference>
<dbReference type="GO" id="GO:0008289">
    <property type="term" value="F:lipid binding"/>
    <property type="evidence" value="ECO:0007669"/>
    <property type="project" value="InterPro"/>
</dbReference>